<organism evidence="10 11">
    <name type="scientific">Arxiozyma heterogenica</name>
    <dbReference type="NCBI Taxonomy" id="278026"/>
    <lineage>
        <taxon>Eukaryota</taxon>
        <taxon>Fungi</taxon>
        <taxon>Dikarya</taxon>
        <taxon>Ascomycota</taxon>
        <taxon>Saccharomycotina</taxon>
        <taxon>Saccharomycetes</taxon>
        <taxon>Saccharomycetales</taxon>
        <taxon>Saccharomycetaceae</taxon>
        <taxon>Arxiozyma</taxon>
    </lineage>
</organism>
<dbReference type="Pfam" id="PF07690">
    <property type="entry name" value="MFS_1"/>
    <property type="match status" value="1"/>
</dbReference>
<dbReference type="GO" id="GO:0140115">
    <property type="term" value="P:export across plasma membrane"/>
    <property type="evidence" value="ECO:0007669"/>
    <property type="project" value="UniProtKB-ARBA"/>
</dbReference>
<feature type="transmembrane region" description="Helical" evidence="8">
    <location>
        <begin position="362"/>
        <end position="387"/>
    </location>
</feature>
<keyword evidence="2" id="KW-0813">Transport</keyword>
<dbReference type="PANTHER" id="PTHR23502">
    <property type="entry name" value="MAJOR FACILITATOR SUPERFAMILY"/>
    <property type="match status" value="1"/>
</dbReference>
<protein>
    <recommendedName>
        <fullName evidence="9">Major facilitator superfamily (MFS) profile domain-containing protein</fullName>
    </recommendedName>
</protein>
<dbReference type="InterPro" id="IPR036259">
    <property type="entry name" value="MFS_trans_sf"/>
</dbReference>
<sequence length="587" mass="65044">MKDYENNIEPVSSLPNSISSIKDDASMASQLQSVTSSDVNLGQSISSDYDLKNKEDLDDIGIIHTKSNHIDEPEISAPPYSRFGRPSKLFLVLQCAYTGFFSSIAGAIYYPVLTVIEKKFDITEEQVNITVVVYFLFQGLSPSIMGGMADSLGRRPILLISVIVYCGACIGLACSQSYAQIIILRCLQAAGISPVITISSGVMGDITTRAERGAYVGYTSGFQVIGGAFGALIGALLASRWNWRAIFWFLAIGSGICAVFSILFLPETKRTLVGNGSVPPKNWPNKSPALLVPIIRHRLHMDDPDYETLEPRIKVNFLAPFSILKNPWINILLFVAGFQFAMNTLHQTTLSTVLSKTYHYKVSTIGVCFLPAGLCTLTSVVTTGRFLNWYYRNQMAKHKVWLKQQEEKLLKENHTIEKVKNIIDNDPYYTFNVVRVRLAPAFFTLILSACGYIAFGWCVKVKAPLPAVLVASGFGSLFSNCILTMSTTLIVDLYPSKSSTGTGCLNLFRCSLSAIFIACLSRMSDKMTYGGVFTFMGVFSAAASSLLYILVGNGKKLAFNRRKEEEEQLRKFKKEREEKEKIEKFDV</sequence>
<name>A0AAN8A919_9SACH</name>
<feature type="transmembrane region" description="Helical" evidence="8">
    <location>
        <begin position="438"/>
        <end position="455"/>
    </location>
</feature>
<dbReference type="PANTHER" id="PTHR23502:SF51">
    <property type="entry name" value="QUINIDINE RESISTANCE PROTEIN 1-RELATED"/>
    <property type="match status" value="1"/>
</dbReference>
<accession>A0AAN8A919</accession>
<evidence type="ECO:0000256" key="2">
    <source>
        <dbReference type="ARBA" id="ARBA00022448"/>
    </source>
</evidence>
<keyword evidence="3 8" id="KW-0812">Transmembrane</keyword>
<evidence type="ECO:0000313" key="11">
    <source>
        <dbReference type="Proteomes" id="UP001306508"/>
    </source>
</evidence>
<feature type="transmembrane region" description="Helical" evidence="8">
    <location>
        <begin position="215"/>
        <end position="239"/>
    </location>
</feature>
<feature type="domain" description="Major facilitator superfamily (MFS) profile" evidence="9">
    <location>
        <begin position="91"/>
        <end position="555"/>
    </location>
</feature>
<feature type="coiled-coil region" evidence="7">
    <location>
        <begin position="555"/>
        <end position="582"/>
    </location>
</feature>
<comment type="subcellular location">
    <subcellularLocation>
        <location evidence="1">Membrane</location>
        <topology evidence="1">Multi-pass membrane protein</topology>
    </subcellularLocation>
</comment>
<evidence type="ECO:0000259" key="9">
    <source>
        <dbReference type="PROSITE" id="PS50850"/>
    </source>
</evidence>
<feature type="transmembrane region" description="Helical" evidence="8">
    <location>
        <begin position="129"/>
        <end position="149"/>
    </location>
</feature>
<dbReference type="Proteomes" id="UP001306508">
    <property type="component" value="Unassembled WGS sequence"/>
</dbReference>
<feature type="transmembrane region" description="Helical" evidence="8">
    <location>
        <begin position="89"/>
        <end position="109"/>
    </location>
</feature>
<gene>
    <name evidence="10" type="ORF">RI543_002177</name>
</gene>
<feature type="transmembrane region" description="Helical" evidence="8">
    <location>
        <begin position="529"/>
        <end position="551"/>
    </location>
</feature>
<evidence type="ECO:0000256" key="3">
    <source>
        <dbReference type="ARBA" id="ARBA00022692"/>
    </source>
</evidence>
<dbReference type="EMBL" id="JAWIZZ010000041">
    <property type="protein sequence ID" value="KAK5780420.1"/>
    <property type="molecule type" value="Genomic_DNA"/>
</dbReference>
<evidence type="ECO:0000256" key="6">
    <source>
        <dbReference type="ARBA" id="ARBA00038347"/>
    </source>
</evidence>
<dbReference type="InterPro" id="IPR005829">
    <property type="entry name" value="Sugar_transporter_CS"/>
</dbReference>
<dbReference type="GO" id="GO:0042908">
    <property type="term" value="P:xenobiotic transport"/>
    <property type="evidence" value="ECO:0007669"/>
    <property type="project" value="UniProtKB-ARBA"/>
</dbReference>
<keyword evidence="4 8" id="KW-1133">Transmembrane helix</keyword>
<feature type="transmembrane region" description="Helical" evidence="8">
    <location>
        <begin position="467"/>
        <end position="491"/>
    </location>
</feature>
<dbReference type="CDD" id="cd17323">
    <property type="entry name" value="MFS_Tpo1_MDR_like"/>
    <property type="match status" value="1"/>
</dbReference>
<keyword evidence="5 8" id="KW-0472">Membrane</keyword>
<dbReference type="Gene3D" id="1.20.1250.20">
    <property type="entry name" value="MFS general substrate transporter like domains"/>
    <property type="match status" value="1"/>
</dbReference>
<evidence type="ECO:0000256" key="7">
    <source>
        <dbReference type="SAM" id="Coils"/>
    </source>
</evidence>
<evidence type="ECO:0000313" key="10">
    <source>
        <dbReference type="EMBL" id="KAK5780420.1"/>
    </source>
</evidence>
<evidence type="ECO:0000256" key="5">
    <source>
        <dbReference type="ARBA" id="ARBA00023136"/>
    </source>
</evidence>
<comment type="similarity">
    <text evidence="6">Belongs to the major facilitator superfamily. CAR1 family.</text>
</comment>
<dbReference type="SUPFAM" id="SSF103473">
    <property type="entry name" value="MFS general substrate transporter"/>
    <property type="match status" value="1"/>
</dbReference>
<dbReference type="PROSITE" id="PS50850">
    <property type="entry name" value="MFS"/>
    <property type="match status" value="1"/>
</dbReference>
<comment type="caution">
    <text evidence="10">The sequence shown here is derived from an EMBL/GenBank/DDBJ whole genome shotgun (WGS) entry which is preliminary data.</text>
</comment>
<feature type="transmembrane region" description="Helical" evidence="8">
    <location>
        <begin position="156"/>
        <end position="173"/>
    </location>
</feature>
<evidence type="ECO:0000256" key="4">
    <source>
        <dbReference type="ARBA" id="ARBA00022989"/>
    </source>
</evidence>
<dbReference type="AlphaFoldDB" id="A0AAN8A919"/>
<proteinExistence type="inferred from homology"/>
<dbReference type="GO" id="GO:0005886">
    <property type="term" value="C:plasma membrane"/>
    <property type="evidence" value="ECO:0007669"/>
    <property type="project" value="TreeGrafter"/>
</dbReference>
<dbReference type="InterPro" id="IPR020846">
    <property type="entry name" value="MFS_dom"/>
</dbReference>
<evidence type="ECO:0000256" key="1">
    <source>
        <dbReference type="ARBA" id="ARBA00004141"/>
    </source>
</evidence>
<evidence type="ECO:0000256" key="8">
    <source>
        <dbReference type="SAM" id="Phobius"/>
    </source>
</evidence>
<feature type="transmembrane region" description="Helical" evidence="8">
    <location>
        <begin position="179"/>
        <end position="203"/>
    </location>
</feature>
<dbReference type="GO" id="GO:0022857">
    <property type="term" value="F:transmembrane transporter activity"/>
    <property type="evidence" value="ECO:0007669"/>
    <property type="project" value="InterPro"/>
</dbReference>
<dbReference type="InterPro" id="IPR011701">
    <property type="entry name" value="MFS"/>
</dbReference>
<keyword evidence="7" id="KW-0175">Coiled coil</keyword>
<keyword evidence="11" id="KW-1185">Reference proteome</keyword>
<feature type="transmembrane region" description="Helical" evidence="8">
    <location>
        <begin position="245"/>
        <end position="265"/>
    </location>
</feature>
<dbReference type="PROSITE" id="PS00216">
    <property type="entry name" value="SUGAR_TRANSPORT_1"/>
    <property type="match status" value="1"/>
</dbReference>
<reference evidence="11" key="1">
    <citation type="submission" date="2023-07" db="EMBL/GenBank/DDBJ databases">
        <title>A draft genome of Kazachstania heterogenica Y-27499.</title>
        <authorList>
            <person name="Donic C."/>
            <person name="Kralova J.S."/>
            <person name="Fidel L."/>
            <person name="Ben-Dor S."/>
            <person name="Jung S."/>
        </authorList>
    </citation>
    <scope>NUCLEOTIDE SEQUENCE [LARGE SCALE GENOMIC DNA]</scope>
    <source>
        <strain evidence="11">Y27499</strain>
    </source>
</reference>